<dbReference type="Gene3D" id="1.10.260.40">
    <property type="entry name" value="lambda repressor-like DNA-binding domains"/>
    <property type="match status" value="1"/>
</dbReference>
<dbReference type="PANTHER" id="PTHR46797:SF1">
    <property type="entry name" value="METHYLPHOSPHONATE SYNTHASE"/>
    <property type="match status" value="1"/>
</dbReference>
<proteinExistence type="predicted"/>
<gene>
    <name evidence="3" type="ORF">ACFSKQ_17080</name>
</gene>
<dbReference type="PROSITE" id="PS50943">
    <property type="entry name" value="HTH_CROC1"/>
    <property type="match status" value="1"/>
</dbReference>
<dbReference type="SMART" id="SM00530">
    <property type="entry name" value="HTH_XRE"/>
    <property type="match status" value="1"/>
</dbReference>
<organism evidence="3 4">
    <name type="scientific">Aureimonas populi</name>
    <dbReference type="NCBI Taxonomy" id="1701758"/>
    <lineage>
        <taxon>Bacteria</taxon>
        <taxon>Pseudomonadati</taxon>
        <taxon>Pseudomonadota</taxon>
        <taxon>Alphaproteobacteria</taxon>
        <taxon>Hyphomicrobiales</taxon>
        <taxon>Aurantimonadaceae</taxon>
        <taxon>Aureimonas</taxon>
    </lineage>
</organism>
<dbReference type="InterPro" id="IPR010982">
    <property type="entry name" value="Lambda_DNA-bd_dom_sf"/>
</dbReference>
<evidence type="ECO:0000313" key="3">
    <source>
        <dbReference type="EMBL" id="MFD2239166.1"/>
    </source>
</evidence>
<dbReference type="SUPFAM" id="SSF47413">
    <property type="entry name" value="lambda repressor-like DNA-binding domains"/>
    <property type="match status" value="1"/>
</dbReference>
<dbReference type="EMBL" id="JBHUIJ010000027">
    <property type="protein sequence ID" value="MFD2239166.1"/>
    <property type="molecule type" value="Genomic_DNA"/>
</dbReference>
<evidence type="ECO:0000313" key="4">
    <source>
        <dbReference type="Proteomes" id="UP001597371"/>
    </source>
</evidence>
<comment type="caution">
    <text evidence="3">The sequence shown here is derived from an EMBL/GenBank/DDBJ whole genome shotgun (WGS) entry which is preliminary data.</text>
</comment>
<dbReference type="Proteomes" id="UP001597371">
    <property type="component" value="Unassembled WGS sequence"/>
</dbReference>
<dbReference type="CDD" id="cd00093">
    <property type="entry name" value="HTH_XRE"/>
    <property type="match status" value="1"/>
</dbReference>
<keyword evidence="4" id="KW-1185">Reference proteome</keyword>
<protein>
    <submittedName>
        <fullName evidence="3">Helix-turn-helix domain-containing protein</fullName>
    </submittedName>
</protein>
<reference evidence="4" key="1">
    <citation type="journal article" date="2019" name="Int. J. Syst. Evol. Microbiol.">
        <title>The Global Catalogue of Microorganisms (GCM) 10K type strain sequencing project: providing services to taxonomists for standard genome sequencing and annotation.</title>
        <authorList>
            <consortium name="The Broad Institute Genomics Platform"/>
            <consortium name="The Broad Institute Genome Sequencing Center for Infectious Disease"/>
            <person name="Wu L."/>
            <person name="Ma J."/>
        </authorList>
    </citation>
    <scope>NUCLEOTIDE SEQUENCE [LARGE SCALE GENOMIC DNA]</scope>
    <source>
        <strain evidence="4">ZS-35-S2</strain>
    </source>
</reference>
<dbReference type="RefSeq" id="WP_209738690.1">
    <property type="nucleotide sequence ID" value="NZ_CP072611.1"/>
</dbReference>
<feature type="domain" description="HTH cro/C1-type" evidence="2">
    <location>
        <begin position="8"/>
        <end position="66"/>
    </location>
</feature>
<dbReference type="Pfam" id="PF13560">
    <property type="entry name" value="HTH_31"/>
    <property type="match status" value="1"/>
</dbReference>
<evidence type="ECO:0000259" key="2">
    <source>
        <dbReference type="PROSITE" id="PS50943"/>
    </source>
</evidence>
<dbReference type="PANTHER" id="PTHR46797">
    <property type="entry name" value="HTH-TYPE TRANSCRIPTIONAL REGULATOR"/>
    <property type="match status" value="1"/>
</dbReference>
<sequence length="138" mass="14797">MTPFGARVRELRKEKGVTQGQMAEALGVSGAYLSALEHGKRGRPTWDMLQRIIGYLGIIWDEADELERLAALSHPRVSVETGGLGPDATRLANRLAETIATLSPADVKAILAEVEAAAARAEAARAAALARARQRRQA</sequence>
<dbReference type="InterPro" id="IPR050807">
    <property type="entry name" value="TransReg_Diox_bact_type"/>
</dbReference>
<accession>A0ABW5CS80</accession>
<keyword evidence="1" id="KW-0238">DNA-binding</keyword>
<name>A0ABW5CS80_9HYPH</name>
<evidence type="ECO:0000256" key="1">
    <source>
        <dbReference type="ARBA" id="ARBA00023125"/>
    </source>
</evidence>
<dbReference type="InterPro" id="IPR001387">
    <property type="entry name" value="Cro/C1-type_HTH"/>
</dbReference>